<organism evidence="1">
    <name type="scientific">Lepeophtheirus salmonis</name>
    <name type="common">Salmon louse</name>
    <name type="synonym">Caligus salmonis</name>
    <dbReference type="NCBI Taxonomy" id="72036"/>
    <lineage>
        <taxon>Eukaryota</taxon>
        <taxon>Metazoa</taxon>
        <taxon>Ecdysozoa</taxon>
        <taxon>Arthropoda</taxon>
        <taxon>Crustacea</taxon>
        <taxon>Multicrustacea</taxon>
        <taxon>Hexanauplia</taxon>
        <taxon>Copepoda</taxon>
        <taxon>Siphonostomatoida</taxon>
        <taxon>Caligidae</taxon>
        <taxon>Lepeophtheirus</taxon>
    </lineage>
</organism>
<proteinExistence type="predicted"/>
<dbReference type="EMBL" id="HACA01017586">
    <property type="protein sequence ID" value="CDW34947.1"/>
    <property type="molecule type" value="Transcribed_RNA"/>
</dbReference>
<accession>A0A0K2UAI8</accession>
<name>A0A0K2UAI8_LEPSM</name>
<dbReference type="EMBL" id="HACA01017585">
    <property type="protein sequence ID" value="CDW34946.1"/>
    <property type="molecule type" value="Transcribed_RNA"/>
</dbReference>
<protein>
    <submittedName>
        <fullName evidence="1">Uncharacterized protein</fullName>
    </submittedName>
</protein>
<evidence type="ECO:0000313" key="1">
    <source>
        <dbReference type="EMBL" id="CDW34947.1"/>
    </source>
</evidence>
<sequence>MYLPEVDNLFQQLIGKLLEGNT</sequence>
<reference evidence="1" key="1">
    <citation type="submission" date="2014-05" db="EMBL/GenBank/DDBJ databases">
        <authorList>
            <person name="Chronopoulou M."/>
        </authorList>
    </citation>
    <scope>NUCLEOTIDE SEQUENCE</scope>
    <source>
        <tissue evidence="1">Whole organism</tissue>
    </source>
</reference>
<dbReference type="AlphaFoldDB" id="A0A0K2UAI8"/>